<evidence type="ECO:0000313" key="2">
    <source>
        <dbReference type="EMBL" id="HGV97117.1"/>
    </source>
</evidence>
<dbReference type="NCBIfam" id="TIGR04011">
    <property type="entry name" value="poly_gGlu_PgsC"/>
    <property type="match status" value="1"/>
</dbReference>
<feature type="transmembrane region" description="Helical" evidence="1">
    <location>
        <begin position="128"/>
        <end position="147"/>
    </location>
</feature>
<dbReference type="AlphaFoldDB" id="A0A7C4XK37"/>
<keyword evidence="1" id="KW-1133">Transmembrane helix</keyword>
<dbReference type="GO" id="GO:0016020">
    <property type="term" value="C:membrane"/>
    <property type="evidence" value="ECO:0007669"/>
    <property type="project" value="InterPro"/>
</dbReference>
<dbReference type="Pfam" id="PF14102">
    <property type="entry name" value="Caps_synth_CapC"/>
    <property type="match status" value="1"/>
</dbReference>
<dbReference type="GO" id="GO:0045227">
    <property type="term" value="P:capsule polysaccharide biosynthetic process"/>
    <property type="evidence" value="ECO:0007669"/>
    <property type="project" value="InterPro"/>
</dbReference>
<dbReference type="EMBL" id="DTGZ01000042">
    <property type="protein sequence ID" value="HGV97117.1"/>
    <property type="molecule type" value="Genomic_DNA"/>
</dbReference>
<name>A0A7C4XK37_UNCW3</name>
<reference evidence="2" key="1">
    <citation type="journal article" date="2020" name="mSystems">
        <title>Genome- and Community-Level Interaction Insights into Carbon Utilization and Element Cycling Functions of Hydrothermarchaeota in Hydrothermal Sediment.</title>
        <authorList>
            <person name="Zhou Z."/>
            <person name="Liu Y."/>
            <person name="Xu W."/>
            <person name="Pan J."/>
            <person name="Luo Z.H."/>
            <person name="Li M."/>
        </authorList>
    </citation>
    <scope>NUCLEOTIDE SEQUENCE [LARGE SCALE GENOMIC DNA]</scope>
    <source>
        <strain evidence="2">SpSt-774</strain>
    </source>
</reference>
<feature type="transmembrane region" description="Helical" evidence="1">
    <location>
        <begin position="71"/>
        <end position="89"/>
    </location>
</feature>
<sequence>MIVIAVGLGMLLNLLLTETIGLAAGGVVVPGYIAINLHQPDMVISTIVIALLTYLITHILSNYILLYGRRLLIVSIILGYLLGYLTRIYPAISFATIKLDITTIGFVVPGLITYWMHRQGIIETLSTMFIASVLVRLIVIILSGGAIST</sequence>
<proteinExistence type="predicted"/>
<organism evidence="2">
    <name type="scientific">candidate division WOR-3 bacterium</name>
    <dbReference type="NCBI Taxonomy" id="2052148"/>
    <lineage>
        <taxon>Bacteria</taxon>
        <taxon>Bacteria division WOR-3</taxon>
    </lineage>
</organism>
<keyword evidence="1" id="KW-0472">Membrane</keyword>
<dbReference type="InterPro" id="IPR008338">
    <property type="entry name" value="Capsule_biosynth_CapC"/>
</dbReference>
<evidence type="ECO:0000256" key="1">
    <source>
        <dbReference type="SAM" id="Phobius"/>
    </source>
</evidence>
<keyword evidence="1" id="KW-0812">Transmembrane</keyword>
<gene>
    <name evidence="2" type="primary">pgsC</name>
    <name evidence="2" type="ORF">ENV60_02340</name>
</gene>
<feature type="transmembrane region" description="Helical" evidence="1">
    <location>
        <begin position="42"/>
        <end position="64"/>
    </location>
</feature>
<feature type="transmembrane region" description="Helical" evidence="1">
    <location>
        <begin position="95"/>
        <end position="116"/>
    </location>
</feature>
<protein>
    <submittedName>
        <fullName evidence="2">Poly-gamma-glutamate biosynthesis protein PgsC</fullName>
    </submittedName>
</protein>
<dbReference type="PRINTS" id="PR01759">
    <property type="entry name" value="CAPSULEPROTC"/>
</dbReference>
<accession>A0A7C4XK37</accession>
<comment type="caution">
    <text evidence="2">The sequence shown here is derived from an EMBL/GenBank/DDBJ whole genome shotgun (WGS) entry which is preliminary data.</text>
</comment>